<dbReference type="AlphaFoldDB" id="A0A2P2J2Q7"/>
<evidence type="ECO:0000313" key="2">
    <source>
        <dbReference type="EMBL" id="MBW87759.1"/>
    </source>
</evidence>
<evidence type="ECO:0000256" key="1">
    <source>
        <dbReference type="SAM" id="Phobius"/>
    </source>
</evidence>
<dbReference type="EMBL" id="GGEC01007275">
    <property type="protein sequence ID" value="MBW87758.1"/>
    <property type="molecule type" value="Transcribed_RNA"/>
</dbReference>
<protein>
    <submittedName>
        <fullName evidence="2">Uncharacterized protein</fullName>
    </submittedName>
</protein>
<name>A0A2P2J2Q7_RHIMU</name>
<keyword evidence="1" id="KW-0812">Transmembrane</keyword>
<feature type="transmembrane region" description="Helical" evidence="1">
    <location>
        <begin position="6"/>
        <end position="29"/>
    </location>
</feature>
<keyword evidence="1" id="KW-1133">Transmembrane helix</keyword>
<accession>A0A2P2J2Q7</accession>
<proteinExistence type="predicted"/>
<organism evidence="2">
    <name type="scientific">Rhizophora mucronata</name>
    <name type="common">Asiatic mangrove</name>
    <dbReference type="NCBI Taxonomy" id="61149"/>
    <lineage>
        <taxon>Eukaryota</taxon>
        <taxon>Viridiplantae</taxon>
        <taxon>Streptophyta</taxon>
        <taxon>Embryophyta</taxon>
        <taxon>Tracheophyta</taxon>
        <taxon>Spermatophyta</taxon>
        <taxon>Magnoliopsida</taxon>
        <taxon>eudicotyledons</taxon>
        <taxon>Gunneridae</taxon>
        <taxon>Pentapetalae</taxon>
        <taxon>rosids</taxon>
        <taxon>fabids</taxon>
        <taxon>Malpighiales</taxon>
        <taxon>Rhizophoraceae</taxon>
        <taxon>Rhizophora</taxon>
    </lineage>
</organism>
<dbReference type="EMBL" id="GGEC01007276">
    <property type="protein sequence ID" value="MBW87759.1"/>
    <property type="molecule type" value="Transcribed_RNA"/>
</dbReference>
<reference evidence="2" key="1">
    <citation type="submission" date="2018-02" db="EMBL/GenBank/DDBJ databases">
        <title>Rhizophora mucronata_Transcriptome.</title>
        <authorList>
            <person name="Meera S.P."/>
            <person name="Sreeshan A."/>
            <person name="Augustine A."/>
        </authorList>
    </citation>
    <scope>NUCLEOTIDE SEQUENCE</scope>
    <source>
        <tissue evidence="2">Leaf</tissue>
    </source>
</reference>
<keyword evidence="1" id="KW-0472">Membrane</keyword>
<sequence length="52" mass="5703">MGFSEIFCIIGWLAIAFSEFNVFIGCLVARCRKTVVGIWDGSSFLCGAYICS</sequence>